<dbReference type="GO" id="GO:0000387">
    <property type="term" value="P:spliceosomal snRNP assembly"/>
    <property type="evidence" value="ECO:0007669"/>
    <property type="project" value="InterPro"/>
</dbReference>
<dbReference type="GO" id="GO:0000245">
    <property type="term" value="P:spliceosomal complex assembly"/>
    <property type="evidence" value="ECO:0007669"/>
    <property type="project" value="InterPro"/>
</dbReference>
<evidence type="ECO:0000256" key="6">
    <source>
        <dbReference type="ARBA" id="ARBA00047179"/>
    </source>
</evidence>
<dbReference type="PANTHER" id="PTHR12794:SF0">
    <property type="entry name" value="GEM-ASSOCIATED PROTEIN 2"/>
    <property type="match status" value="1"/>
</dbReference>
<sequence>MKQEQGDDGDIVLSKKVFAIEKNEAELVNGIPVSGEDYLLLVRQQAESCTQTTIAPPPAKILQLDLPLEYQFTKDAPSNIDLLPDPAWQTLFDSCFKRFRKERQDMKHVASSTPLATKNHQQLHIFCTTCSMDDSTLLETIAPLPQTMILKLLKLNKEWLQLLAQKMSSNDQPKDKSYNFENLWKCHTTWLFSLLVYVDPVITSLDISILRDVCRACIVIRNSLQANSDQVIQLNIIITIISHCFGQSDLK</sequence>
<proteinExistence type="inferred from homology"/>
<dbReference type="STRING" id="90262.A0A1X2IVV7"/>
<comment type="caution">
    <text evidence="7">The sequence shown here is derived from an EMBL/GenBank/DDBJ whole genome shotgun (WGS) entry which is preliminary data.</text>
</comment>
<evidence type="ECO:0000256" key="1">
    <source>
        <dbReference type="ARBA" id="ARBA00004496"/>
    </source>
</evidence>
<comment type="subcellular location">
    <subcellularLocation>
        <location evidence="1">Cytoplasm</location>
    </subcellularLocation>
</comment>
<dbReference type="OrthoDB" id="428895at2759"/>
<keyword evidence="3" id="KW-0507">mRNA processing</keyword>
<keyword evidence="4" id="KW-0508">mRNA splicing</keyword>
<evidence type="ECO:0000256" key="2">
    <source>
        <dbReference type="ARBA" id="ARBA00022490"/>
    </source>
</evidence>
<evidence type="ECO:0000256" key="3">
    <source>
        <dbReference type="ARBA" id="ARBA00022664"/>
    </source>
</evidence>
<dbReference type="EMBL" id="MCGE01000003">
    <property type="protein sequence ID" value="ORZ23142.1"/>
    <property type="molecule type" value="Genomic_DNA"/>
</dbReference>
<evidence type="ECO:0000256" key="5">
    <source>
        <dbReference type="ARBA" id="ARBA00025758"/>
    </source>
</evidence>
<evidence type="ECO:0000256" key="4">
    <source>
        <dbReference type="ARBA" id="ARBA00023187"/>
    </source>
</evidence>
<dbReference type="InterPro" id="IPR035426">
    <property type="entry name" value="Gemin2/Brr1"/>
</dbReference>
<dbReference type="PANTHER" id="PTHR12794">
    <property type="entry name" value="GEMIN2"/>
    <property type="match status" value="1"/>
</dbReference>
<gene>
    <name evidence="7" type="ORF">BCR42DRAFT_404068</name>
</gene>
<dbReference type="PIRSF" id="PIRSF038038">
    <property type="entry name" value="SMN_Gemin2"/>
    <property type="match status" value="1"/>
</dbReference>
<dbReference type="Pfam" id="PF04938">
    <property type="entry name" value="SIP1"/>
    <property type="match status" value="1"/>
</dbReference>
<dbReference type="InterPro" id="IPR017364">
    <property type="entry name" value="GEMIN2"/>
</dbReference>
<keyword evidence="8" id="KW-1185">Reference proteome</keyword>
<dbReference type="GO" id="GO:0005681">
    <property type="term" value="C:spliceosomal complex"/>
    <property type="evidence" value="ECO:0007669"/>
    <property type="project" value="InterPro"/>
</dbReference>
<organism evidence="7 8">
    <name type="scientific">Absidia repens</name>
    <dbReference type="NCBI Taxonomy" id="90262"/>
    <lineage>
        <taxon>Eukaryota</taxon>
        <taxon>Fungi</taxon>
        <taxon>Fungi incertae sedis</taxon>
        <taxon>Mucoromycota</taxon>
        <taxon>Mucoromycotina</taxon>
        <taxon>Mucoromycetes</taxon>
        <taxon>Mucorales</taxon>
        <taxon>Cunninghamellaceae</taxon>
        <taxon>Absidia</taxon>
    </lineage>
</organism>
<dbReference type="Proteomes" id="UP000193560">
    <property type="component" value="Unassembled WGS sequence"/>
</dbReference>
<keyword evidence="2" id="KW-0963">Cytoplasm</keyword>
<protein>
    <recommendedName>
        <fullName evidence="6">Gem-associated protein 2</fullName>
    </recommendedName>
</protein>
<dbReference type="AlphaFoldDB" id="A0A1X2IVV7"/>
<comment type="similarity">
    <text evidence="5">Belongs to the gemin-2 family.</text>
</comment>
<reference evidence="7 8" key="1">
    <citation type="submission" date="2016-07" db="EMBL/GenBank/DDBJ databases">
        <title>Pervasive Adenine N6-methylation of Active Genes in Fungi.</title>
        <authorList>
            <consortium name="DOE Joint Genome Institute"/>
            <person name="Mondo S.J."/>
            <person name="Dannebaum R.O."/>
            <person name="Kuo R.C."/>
            <person name="Labutti K."/>
            <person name="Haridas S."/>
            <person name="Kuo A."/>
            <person name="Salamov A."/>
            <person name="Ahrendt S.R."/>
            <person name="Lipzen A."/>
            <person name="Sullivan W."/>
            <person name="Andreopoulos W.B."/>
            <person name="Clum A."/>
            <person name="Lindquist E."/>
            <person name="Daum C."/>
            <person name="Ramamoorthy G.K."/>
            <person name="Gryganskyi A."/>
            <person name="Culley D."/>
            <person name="Magnuson J.K."/>
            <person name="James T.Y."/>
            <person name="O'Malley M.A."/>
            <person name="Stajich J.E."/>
            <person name="Spatafora J.W."/>
            <person name="Visel A."/>
            <person name="Grigoriev I.V."/>
        </authorList>
    </citation>
    <scope>NUCLEOTIDE SEQUENCE [LARGE SCALE GENOMIC DNA]</scope>
    <source>
        <strain evidence="7 8">NRRL 1336</strain>
    </source>
</reference>
<dbReference type="GO" id="GO:0032797">
    <property type="term" value="C:SMN complex"/>
    <property type="evidence" value="ECO:0007669"/>
    <property type="project" value="TreeGrafter"/>
</dbReference>
<name>A0A1X2IVV7_9FUNG</name>
<evidence type="ECO:0000313" key="8">
    <source>
        <dbReference type="Proteomes" id="UP000193560"/>
    </source>
</evidence>
<evidence type="ECO:0000313" key="7">
    <source>
        <dbReference type="EMBL" id="ORZ23142.1"/>
    </source>
</evidence>
<dbReference type="Gene3D" id="1.20.58.1070">
    <property type="match status" value="1"/>
</dbReference>
<accession>A0A1X2IVV7</accession>